<accession>A0A4C1YPP6</accession>
<dbReference type="Proteomes" id="UP000299102">
    <property type="component" value="Unassembled WGS sequence"/>
</dbReference>
<gene>
    <name evidence="2" type="ORF">EVAR_61112_1</name>
</gene>
<dbReference type="AlphaFoldDB" id="A0A4C1YPP6"/>
<keyword evidence="3" id="KW-1185">Reference proteome</keyword>
<reference evidence="2 3" key="1">
    <citation type="journal article" date="2019" name="Commun. Biol.">
        <title>The bagworm genome reveals a unique fibroin gene that provides high tensile strength.</title>
        <authorList>
            <person name="Kono N."/>
            <person name="Nakamura H."/>
            <person name="Ohtoshi R."/>
            <person name="Tomita M."/>
            <person name="Numata K."/>
            <person name="Arakawa K."/>
        </authorList>
    </citation>
    <scope>NUCLEOTIDE SEQUENCE [LARGE SCALE GENOMIC DNA]</scope>
</reference>
<evidence type="ECO:0000313" key="2">
    <source>
        <dbReference type="EMBL" id="GBP77110.1"/>
    </source>
</evidence>
<organism evidence="2 3">
    <name type="scientific">Eumeta variegata</name>
    <name type="common">Bagworm moth</name>
    <name type="synonym">Eumeta japonica</name>
    <dbReference type="NCBI Taxonomy" id="151549"/>
    <lineage>
        <taxon>Eukaryota</taxon>
        <taxon>Metazoa</taxon>
        <taxon>Ecdysozoa</taxon>
        <taxon>Arthropoda</taxon>
        <taxon>Hexapoda</taxon>
        <taxon>Insecta</taxon>
        <taxon>Pterygota</taxon>
        <taxon>Neoptera</taxon>
        <taxon>Endopterygota</taxon>
        <taxon>Lepidoptera</taxon>
        <taxon>Glossata</taxon>
        <taxon>Ditrysia</taxon>
        <taxon>Tineoidea</taxon>
        <taxon>Psychidae</taxon>
        <taxon>Oiketicinae</taxon>
        <taxon>Eumeta</taxon>
    </lineage>
</organism>
<proteinExistence type="predicted"/>
<evidence type="ECO:0000313" key="3">
    <source>
        <dbReference type="Proteomes" id="UP000299102"/>
    </source>
</evidence>
<sequence length="154" mass="16238">MHGVNTARGRARRDGTLVILLPHIRGRFRKTRPADTLIRQLSIGRGVSRARGQRYEKTRWRLRITVPPAASRAGGARPPPAPISRKAAAGRSVNDTSILPQPLLCAAARGAGAGAGRGSCRRIPAGYLLKSPGGGGALLTPELVARTNGAANHY</sequence>
<protein>
    <submittedName>
        <fullName evidence="2">Uncharacterized protein</fullName>
    </submittedName>
</protein>
<name>A0A4C1YPP6_EUMVA</name>
<evidence type="ECO:0000256" key="1">
    <source>
        <dbReference type="SAM" id="MobiDB-lite"/>
    </source>
</evidence>
<feature type="compositionally biased region" description="Low complexity" evidence="1">
    <location>
        <begin position="67"/>
        <end position="76"/>
    </location>
</feature>
<feature type="region of interest" description="Disordered" evidence="1">
    <location>
        <begin position="67"/>
        <end position="92"/>
    </location>
</feature>
<dbReference type="EMBL" id="BGZK01001317">
    <property type="protein sequence ID" value="GBP77110.1"/>
    <property type="molecule type" value="Genomic_DNA"/>
</dbReference>
<comment type="caution">
    <text evidence="2">The sequence shown here is derived from an EMBL/GenBank/DDBJ whole genome shotgun (WGS) entry which is preliminary data.</text>
</comment>